<keyword evidence="3" id="KW-1185">Reference proteome</keyword>
<proteinExistence type="predicted"/>
<keyword evidence="1" id="KW-0812">Transmembrane</keyword>
<sequence length="113" mass="12594">MPTSSYTVTLHHSSYLSWTSLTLYFTLALPSLSSRNTFSQKREIQKPCARDASMDTCKGGSGDHWNSFDPFDCLYVCGVSVKTVKASLLAKTELLLLGLKFFKRGLLDFTSLI</sequence>
<gene>
    <name evidence="2" type="ORF">V6N12_051017</name>
</gene>
<evidence type="ECO:0000313" key="3">
    <source>
        <dbReference type="Proteomes" id="UP001472677"/>
    </source>
</evidence>
<reference evidence="2 3" key="1">
    <citation type="journal article" date="2024" name="G3 (Bethesda)">
        <title>Genome assembly of Hibiscus sabdariffa L. provides insights into metabolisms of medicinal natural products.</title>
        <authorList>
            <person name="Kim T."/>
        </authorList>
    </citation>
    <scope>NUCLEOTIDE SEQUENCE [LARGE SCALE GENOMIC DNA]</scope>
    <source>
        <strain evidence="2">TK-2024</strain>
        <tissue evidence="2">Old leaves</tissue>
    </source>
</reference>
<comment type="caution">
    <text evidence="2">The sequence shown here is derived from an EMBL/GenBank/DDBJ whole genome shotgun (WGS) entry which is preliminary data.</text>
</comment>
<evidence type="ECO:0000313" key="2">
    <source>
        <dbReference type="EMBL" id="KAK8601175.1"/>
    </source>
</evidence>
<organism evidence="2 3">
    <name type="scientific">Hibiscus sabdariffa</name>
    <name type="common">roselle</name>
    <dbReference type="NCBI Taxonomy" id="183260"/>
    <lineage>
        <taxon>Eukaryota</taxon>
        <taxon>Viridiplantae</taxon>
        <taxon>Streptophyta</taxon>
        <taxon>Embryophyta</taxon>
        <taxon>Tracheophyta</taxon>
        <taxon>Spermatophyta</taxon>
        <taxon>Magnoliopsida</taxon>
        <taxon>eudicotyledons</taxon>
        <taxon>Gunneridae</taxon>
        <taxon>Pentapetalae</taxon>
        <taxon>rosids</taxon>
        <taxon>malvids</taxon>
        <taxon>Malvales</taxon>
        <taxon>Malvaceae</taxon>
        <taxon>Malvoideae</taxon>
        <taxon>Hibiscus</taxon>
    </lineage>
</organism>
<keyword evidence="1" id="KW-1133">Transmembrane helix</keyword>
<protein>
    <submittedName>
        <fullName evidence="2">Uncharacterized protein</fullName>
    </submittedName>
</protein>
<evidence type="ECO:0000256" key="1">
    <source>
        <dbReference type="SAM" id="Phobius"/>
    </source>
</evidence>
<accession>A0ABR2GEG5</accession>
<feature type="transmembrane region" description="Helical" evidence="1">
    <location>
        <begin position="15"/>
        <end position="32"/>
    </location>
</feature>
<dbReference type="EMBL" id="JBBPBM010000001">
    <property type="protein sequence ID" value="KAK8601175.1"/>
    <property type="molecule type" value="Genomic_DNA"/>
</dbReference>
<name>A0ABR2GEG5_9ROSI</name>
<dbReference type="Proteomes" id="UP001472677">
    <property type="component" value="Unassembled WGS sequence"/>
</dbReference>
<keyword evidence="1" id="KW-0472">Membrane</keyword>